<sequence length="322" mass="35291">MAFLDLTGELLSKVDFERSKIIQPQKLVFVCGGMKSGNPAAPTSMREILLARAAAAGSPGELGGAKVILAEAAVSFLAQSSFSNLLSLERFIAAAVHAVVLIVESPGSMCELGAFVMAPEISKKLIVVMQSEHIPRSSFITSGALKFFEEEHADAQVHGYQWEIHPETRVITIPDFAIQGMLAELPAAMDAVHTMHAKEAFKPNLDGHLIYLTLSFCLLLRAAKLIDLKKCFDFAGVDISETKLKQCLDILQICELVKSVRHVKLDHYVALVETMPLEIAFREGTAPADRSTSRWTTRIVEAIAADKDEKFRIEMFKGARHG</sequence>
<evidence type="ECO:0000313" key="1">
    <source>
        <dbReference type="EMBL" id="MFC5394529.1"/>
    </source>
</evidence>
<dbReference type="InterPro" id="IPR049725">
    <property type="entry name" value="STM3845-like"/>
</dbReference>
<proteinExistence type="predicted"/>
<keyword evidence="2" id="KW-1185">Reference proteome</keyword>
<dbReference type="NCBIfam" id="NF038232">
    <property type="entry name" value="STM3845_fam"/>
    <property type="match status" value="1"/>
</dbReference>
<name>A0ABW0HF32_9HYPH</name>
<protein>
    <submittedName>
        <fullName evidence="1">Retron St85 family effector protein</fullName>
    </submittedName>
</protein>
<reference evidence="2" key="1">
    <citation type="journal article" date="2019" name="Int. J. Syst. Evol. Microbiol.">
        <title>The Global Catalogue of Microorganisms (GCM) 10K type strain sequencing project: providing services to taxonomists for standard genome sequencing and annotation.</title>
        <authorList>
            <consortium name="The Broad Institute Genomics Platform"/>
            <consortium name="The Broad Institute Genome Sequencing Center for Infectious Disease"/>
            <person name="Wu L."/>
            <person name="Ma J."/>
        </authorList>
    </citation>
    <scope>NUCLEOTIDE SEQUENCE [LARGE SCALE GENOMIC DNA]</scope>
    <source>
        <strain evidence="2">CGMCC 1.16326</strain>
    </source>
</reference>
<organism evidence="1 2">
    <name type="scientific">Bosea vestrisii</name>
    <dbReference type="NCBI Taxonomy" id="151416"/>
    <lineage>
        <taxon>Bacteria</taxon>
        <taxon>Pseudomonadati</taxon>
        <taxon>Pseudomonadota</taxon>
        <taxon>Alphaproteobacteria</taxon>
        <taxon>Hyphomicrobiales</taxon>
        <taxon>Boseaceae</taxon>
        <taxon>Bosea</taxon>
    </lineage>
</organism>
<gene>
    <name evidence="1" type="ORF">ACFPPC_17970</name>
</gene>
<evidence type="ECO:0000313" key="2">
    <source>
        <dbReference type="Proteomes" id="UP001596104"/>
    </source>
</evidence>
<comment type="caution">
    <text evidence="1">The sequence shown here is derived from an EMBL/GenBank/DDBJ whole genome shotgun (WGS) entry which is preliminary data.</text>
</comment>
<dbReference type="Proteomes" id="UP001596104">
    <property type="component" value="Unassembled WGS sequence"/>
</dbReference>
<dbReference type="RefSeq" id="WP_377009896.1">
    <property type="nucleotide sequence ID" value="NZ_JBHSLV010000031.1"/>
</dbReference>
<accession>A0ABW0HF32</accession>
<dbReference type="EMBL" id="JBHSLV010000031">
    <property type="protein sequence ID" value="MFC5394529.1"/>
    <property type="molecule type" value="Genomic_DNA"/>
</dbReference>